<protein>
    <submittedName>
        <fullName evidence="2">Putative AbiEii toxin of type IV toxin-antitoxin system</fullName>
    </submittedName>
</protein>
<dbReference type="InterPro" id="IPR054787">
    <property type="entry name" value="TrlF_ATPase"/>
</dbReference>
<dbReference type="Gene3D" id="3.40.50.300">
    <property type="entry name" value="P-loop containing nucleotide triphosphate hydrolases"/>
    <property type="match status" value="1"/>
</dbReference>
<gene>
    <name evidence="2" type="ORF">DSL99_1730</name>
</gene>
<name>A0A4Q0PLX2_9FLAO</name>
<feature type="compositionally biased region" description="Acidic residues" evidence="1">
    <location>
        <begin position="535"/>
        <end position="547"/>
    </location>
</feature>
<proteinExistence type="predicted"/>
<dbReference type="EMBL" id="QOVL01000007">
    <property type="protein sequence ID" value="RXG30688.1"/>
    <property type="molecule type" value="Genomic_DNA"/>
</dbReference>
<organism evidence="2 3">
    <name type="scientific">Leeuwenhoekiella marinoflava</name>
    <dbReference type="NCBI Taxonomy" id="988"/>
    <lineage>
        <taxon>Bacteria</taxon>
        <taxon>Pseudomonadati</taxon>
        <taxon>Bacteroidota</taxon>
        <taxon>Flavobacteriia</taxon>
        <taxon>Flavobacteriales</taxon>
        <taxon>Flavobacteriaceae</taxon>
        <taxon>Leeuwenhoekiella</taxon>
    </lineage>
</organism>
<evidence type="ECO:0000313" key="3">
    <source>
        <dbReference type="Proteomes" id="UP000290608"/>
    </source>
</evidence>
<reference evidence="2 3" key="1">
    <citation type="submission" date="2018-07" db="EMBL/GenBank/DDBJ databases">
        <title>Leeuwenhoekiella genomics.</title>
        <authorList>
            <person name="Tahon G."/>
            <person name="Willems A."/>
        </authorList>
    </citation>
    <scope>NUCLEOTIDE SEQUENCE [LARGE SCALE GENOMIC DNA]</scope>
    <source>
        <strain evidence="2 3">LMG 1345</strain>
    </source>
</reference>
<dbReference type="GO" id="GO:0016887">
    <property type="term" value="F:ATP hydrolysis activity"/>
    <property type="evidence" value="ECO:0007669"/>
    <property type="project" value="InterPro"/>
</dbReference>
<sequence length="1026" mass="119110">MSIKINRGSEWIKCDLHLHTPGTKLNSAGFELEEGMDKWEEYCNKIEQSDVMVFGITDYYSCDNYFKFLSLFSEKFPDSEKVFFPNIEFRLDVSVNKTAEEVNLHVLFSNKKSISQEQIREFLSKLDTNISKNGAFLSCDKLDSHDFQRAAIKYSDLRPALNKVFGNDEPYLIFAASNNQGLRADTKSARKMNISDEIDKVCDGFFGGAQNTDWFLKNDRYEKHPDGTQDKSMPCPVLSGCDAHSFFDIEHKLGKEYSKTDAQGKLCDFSQITWIKVEPTFEGLRYLTYEPEERVFIGTQPEVLDRVHKSKTKYISKIEIGQVEGYDESQGIWFRDQVFYPSNELTAIIGNKGKGKSALTDIAGLLGNSHNESYFSFLDVRGRKFRKNGLASNFKAKLTWQSDNSEEKCLNEHIDPNAEEKVKYLPQSYFEDLCNEIDDNENFIKELNQVVFKHIDETDRLRKDTFEDYIEEVKTNCESSIENLRGDLNDINHDIVSLLNKNTTEYIEGIESKIKNLREDLDSHIENKPINPFPDDTEAKDEDEEADQNYKKLKEEEKKLQDAKVEESQYLEKLEIVNGNLIELGQIKFRFHEEQERIKTFRESEVEYLEKYGLDISDIFPTPTINLVPIEQKITSLEREKLKYQLELGKLEYTDEHSDLFENAQSLLWFKIESFQKEYDLVSNSLDEKQKFIEAYNASLKDWEIRKLAIEGEEETPRAGTLNFYKNELKNIAGDLPQKIIEYKATRRKISANIYDKKKEIVDIYSQLKRNIDNKLDENSEKIQGYRISLEASFQIKGLKTNFLDYIDKGKVGYFYGKDEANRRFNDFIKDLDPNDKEAVLNKVDEITAILESTEDQKQNPFFQIRSAKSLEDLFDYVYGLEFLNEKYALKFAGKDIQQLSPGERGAALIVFYLLLDNDEKPLIIDQPEDNLDNQSVFEILVPFIKQAKKHRQLIIVTHNPNLAVVADAEQIIHVNIVKEENYKFSLNAGGIENERINKEIVDILEGTMPAFDKRKIKYLKQRVSN</sequence>
<dbReference type="SUPFAM" id="SSF52540">
    <property type="entry name" value="P-loop containing nucleoside triphosphate hydrolases"/>
    <property type="match status" value="1"/>
</dbReference>
<feature type="region of interest" description="Disordered" evidence="1">
    <location>
        <begin position="525"/>
        <end position="548"/>
    </location>
</feature>
<dbReference type="InterPro" id="IPR027417">
    <property type="entry name" value="P-loop_NTPase"/>
</dbReference>
<dbReference type="STRING" id="1122159.SAMN02745246_01927"/>
<dbReference type="NCBIfam" id="NF045780">
    <property type="entry name" value="TrlF_fam_ATP"/>
    <property type="match status" value="1"/>
</dbReference>
<dbReference type="GO" id="GO:0005524">
    <property type="term" value="F:ATP binding"/>
    <property type="evidence" value="ECO:0007669"/>
    <property type="project" value="InterPro"/>
</dbReference>
<comment type="caution">
    <text evidence="2">The sequence shown here is derived from an EMBL/GenBank/DDBJ whole genome shotgun (WGS) entry which is preliminary data.</text>
</comment>
<evidence type="ECO:0000256" key="1">
    <source>
        <dbReference type="SAM" id="MobiDB-lite"/>
    </source>
</evidence>
<accession>A0A4Q0PLX2</accession>
<evidence type="ECO:0000313" key="2">
    <source>
        <dbReference type="EMBL" id="RXG30688.1"/>
    </source>
</evidence>
<dbReference type="Proteomes" id="UP000290608">
    <property type="component" value="Unassembled WGS sequence"/>
</dbReference>
<dbReference type="RefSeq" id="WP_073099006.1">
    <property type="nucleotide sequence ID" value="NZ_QOVL01000007.1"/>
</dbReference>
<dbReference type="AlphaFoldDB" id="A0A4Q0PLX2"/>